<sequence length="240" mass="25410">MMLRPLLALVALVSFALPAHAGLRAVYGSAEENKTLVVEVADSGDVRIAESGDTSFGLMLGDAFYVVSRQPDGSAMAARIEDIAAAIDQVMPPVFGDALTHDGPARPAARLAMKRRGERTVGGRKGDVWRVEGIGGVAGGTPVEYVMSLDDDLKPIGRALEQFMHAAIIPGAPLMGSAAAEFIEETRAIFALGTPLDVGGRFQLRSIERADLAHERFELPVPPATRDALVAAMQAQLPKK</sequence>
<gene>
    <name evidence="2" type="ORF">SAMN06295912_10984</name>
</gene>
<dbReference type="Proteomes" id="UP000198281">
    <property type="component" value="Unassembled WGS sequence"/>
</dbReference>
<dbReference type="AlphaFoldDB" id="A0A239FK65"/>
<dbReference type="EMBL" id="FZOS01000009">
    <property type="protein sequence ID" value="SNS57205.1"/>
    <property type="molecule type" value="Genomic_DNA"/>
</dbReference>
<name>A0A239FK65_9SPHN</name>
<keyword evidence="3" id="KW-1185">Reference proteome</keyword>
<protein>
    <recommendedName>
        <fullName evidence="4">DUF4412 domain-containing protein</fullName>
    </recommendedName>
</protein>
<evidence type="ECO:0000256" key="1">
    <source>
        <dbReference type="SAM" id="SignalP"/>
    </source>
</evidence>
<organism evidence="2 3">
    <name type="scientific">Edaphosphingomonas laterariae</name>
    <dbReference type="NCBI Taxonomy" id="861865"/>
    <lineage>
        <taxon>Bacteria</taxon>
        <taxon>Pseudomonadati</taxon>
        <taxon>Pseudomonadota</taxon>
        <taxon>Alphaproteobacteria</taxon>
        <taxon>Sphingomonadales</taxon>
        <taxon>Rhizorhabdaceae</taxon>
        <taxon>Edaphosphingomonas</taxon>
    </lineage>
</organism>
<proteinExistence type="predicted"/>
<feature type="signal peptide" evidence="1">
    <location>
        <begin position="1"/>
        <end position="21"/>
    </location>
</feature>
<dbReference type="RefSeq" id="WP_089219530.1">
    <property type="nucleotide sequence ID" value="NZ_FZOS01000009.1"/>
</dbReference>
<dbReference type="OrthoDB" id="7555532at2"/>
<evidence type="ECO:0008006" key="4">
    <source>
        <dbReference type="Google" id="ProtNLM"/>
    </source>
</evidence>
<evidence type="ECO:0000313" key="3">
    <source>
        <dbReference type="Proteomes" id="UP000198281"/>
    </source>
</evidence>
<accession>A0A239FK65</accession>
<evidence type="ECO:0000313" key="2">
    <source>
        <dbReference type="EMBL" id="SNS57205.1"/>
    </source>
</evidence>
<reference evidence="3" key="1">
    <citation type="submission" date="2017-06" db="EMBL/GenBank/DDBJ databases">
        <authorList>
            <person name="Varghese N."/>
            <person name="Submissions S."/>
        </authorList>
    </citation>
    <scope>NUCLEOTIDE SEQUENCE [LARGE SCALE GENOMIC DNA]</scope>
    <source>
        <strain evidence="3">LNB2</strain>
    </source>
</reference>
<feature type="chain" id="PRO_5012692440" description="DUF4412 domain-containing protein" evidence="1">
    <location>
        <begin position="22"/>
        <end position="240"/>
    </location>
</feature>
<keyword evidence="1" id="KW-0732">Signal</keyword>